<dbReference type="Gene3D" id="3.40.50.2300">
    <property type="match status" value="2"/>
</dbReference>
<evidence type="ECO:0000313" key="5">
    <source>
        <dbReference type="Proteomes" id="UP001500394"/>
    </source>
</evidence>
<keyword evidence="5" id="KW-1185">Reference proteome</keyword>
<proteinExistence type="inferred from homology"/>
<gene>
    <name evidence="4" type="ORF">GCM10023173_09150</name>
</gene>
<dbReference type="InterPro" id="IPR028081">
    <property type="entry name" value="Leu-bd"/>
</dbReference>
<evidence type="ECO:0000256" key="1">
    <source>
        <dbReference type="ARBA" id="ARBA00010062"/>
    </source>
</evidence>
<evidence type="ECO:0000259" key="3">
    <source>
        <dbReference type="Pfam" id="PF13458"/>
    </source>
</evidence>
<dbReference type="PROSITE" id="PS51257">
    <property type="entry name" value="PROKAR_LIPOPROTEIN"/>
    <property type="match status" value="1"/>
</dbReference>
<sequence>MKNTLIAISAAVVLGAASCSPKTTVLRNPNVPGNVGKTEEVIPDVADKEKDKARGMLLAKERNIALLLPFQLDLIAGNDVQEKDVKRSALALDFYQGFQLGLEEVARKGKPFRLKVIDSKDNPTYNASLASAEDVSQAGIVVGPVYPQEIRAFGRNVVDENKWIVNPLAASPASDFNISNLITVTPSIYAHMEAVATKVAEEYKIGDVVIIYQTTDSDSKQFLTGMATAIREKKYNAHVVTVSSLEQLNEKLTQAGNNIIISGTTDKTSLNNLISALTKKKSEYYSIRLFGHPLWDRFDFSNHPSFSGLNPTISTESNLKPWTSAVRQFRELYRQKYGVMPSDQSYKGYDVAVFFGTLINKYGLENLKAKLETETYNGIYNTYKFTYNETWGFANMAVSFKEYIHGSFQLQ</sequence>
<evidence type="ECO:0000313" key="4">
    <source>
        <dbReference type="EMBL" id="GAA4513529.1"/>
    </source>
</evidence>
<keyword evidence="2" id="KW-0732">Signal</keyword>
<organism evidence="4 5">
    <name type="scientific">Sphingobacterium thermophilum</name>
    <dbReference type="NCBI Taxonomy" id="768534"/>
    <lineage>
        <taxon>Bacteria</taxon>
        <taxon>Pseudomonadati</taxon>
        <taxon>Bacteroidota</taxon>
        <taxon>Sphingobacteriia</taxon>
        <taxon>Sphingobacteriales</taxon>
        <taxon>Sphingobacteriaceae</taxon>
        <taxon>Sphingobacterium</taxon>
    </lineage>
</organism>
<dbReference type="SUPFAM" id="SSF53822">
    <property type="entry name" value="Periplasmic binding protein-like I"/>
    <property type="match status" value="1"/>
</dbReference>
<dbReference type="Proteomes" id="UP001500394">
    <property type="component" value="Unassembled WGS sequence"/>
</dbReference>
<protein>
    <recommendedName>
        <fullName evidence="3">Leucine-binding protein domain-containing protein</fullName>
    </recommendedName>
</protein>
<feature type="domain" description="Leucine-binding protein" evidence="3">
    <location>
        <begin position="93"/>
        <end position="389"/>
    </location>
</feature>
<comment type="similarity">
    <text evidence="1">Belongs to the leucine-binding protein family.</text>
</comment>
<accession>A0ABP8QYQ4</accession>
<reference evidence="5" key="1">
    <citation type="journal article" date="2019" name="Int. J. Syst. Evol. Microbiol.">
        <title>The Global Catalogue of Microorganisms (GCM) 10K type strain sequencing project: providing services to taxonomists for standard genome sequencing and annotation.</title>
        <authorList>
            <consortium name="The Broad Institute Genomics Platform"/>
            <consortium name="The Broad Institute Genome Sequencing Center for Infectious Disease"/>
            <person name="Wu L."/>
            <person name="Ma J."/>
        </authorList>
    </citation>
    <scope>NUCLEOTIDE SEQUENCE [LARGE SCALE GENOMIC DNA]</scope>
    <source>
        <strain evidence="5">JCM 17858</strain>
    </source>
</reference>
<name>A0ABP8QYQ4_9SPHI</name>
<dbReference type="InterPro" id="IPR028082">
    <property type="entry name" value="Peripla_BP_I"/>
</dbReference>
<evidence type="ECO:0000256" key="2">
    <source>
        <dbReference type="ARBA" id="ARBA00022729"/>
    </source>
</evidence>
<comment type="caution">
    <text evidence="4">The sequence shown here is derived from an EMBL/GenBank/DDBJ whole genome shotgun (WGS) entry which is preliminary data.</text>
</comment>
<dbReference type="Pfam" id="PF13458">
    <property type="entry name" value="Peripla_BP_6"/>
    <property type="match status" value="1"/>
</dbReference>
<dbReference type="RefSeq" id="WP_345065373.1">
    <property type="nucleotide sequence ID" value="NZ_BAABGR010000008.1"/>
</dbReference>
<dbReference type="EMBL" id="BAABGR010000008">
    <property type="protein sequence ID" value="GAA4513529.1"/>
    <property type="molecule type" value="Genomic_DNA"/>
</dbReference>